<feature type="compositionally biased region" description="Polar residues" evidence="1">
    <location>
        <begin position="172"/>
        <end position="205"/>
    </location>
</feature>
<proteinExistence type="predicted"/>
<accession>A0A034VIL7</accession>
<organism evidence="2">
    <name type="scientific">Bactrocera dorsalis</name>
    <name type="common">Oriental fruit fly</name>
    <name type="synonym">Dacus dorsalis</name>
    <dbReference type="NCBI Taxonomy" id="27457"/>
    <lineage>
        <taxon>Eukaryota</taxon>
        <taxon>Metazoa</taxon>
        <taxon>Ecdysozoa</taxon>
        <taxon>Arthropoda</taxon>
        <taxon>Hexapoda</taxon>
        <taxon>Insecta</taxon>
        <taxon>Pterygota</taxon>
        <taxon>Neoptera</taxon>
        <taxon>Endopterygota</taxon>
        <taxon>Diptera</taxon>
        <taxon>Brachycera</taxon>
        <taxon>Muscomorpha</taxon>
        <taxon>Tephritoidea</taxon>
        <taxon>Tephritidae</taxon>
        <taxon>Bactrocera</taxon>
        <taxon>Bactrocera</taxon>
    </lineage>
</organism>
<sequence length="238" mass="27209">MKVNEEKDSESSKRNSNNDYNPDGVCCCNPEQSPYDQTYFWYPKQVSIKELEYVRRMESEFTSLQRAVLTLTTQFARLQFRIRQIVHAEPFERDDMLLDLENLASNIANGGNDEVPHIQRDSIDMGDVRRKQHFILDHLHQQLATLADERSSKYVPKFSDDAQAARNDRGGTRSSATVSDTTQYSEPDYNAFTSGADSEYSASSRNKADQRRGTEGESDKHHSRSSSHSRKGLIELCL</sequence>
<name>A0A034VIL7_BACDO</name>
<reference evidence="2" key="1">
    <citation type="journal article" date="2014" name="BMC Genomics">
        <title>Characterizing the developmental transcriptome of the oriental fruit fly, Bactrocera dorsalis (Diptera: Tephritidae) through comparative genomic analysis with Drosophila melanogaster utilizing modENCODE datasets.</title>
        <authorList>
            <person name="Geib S.M."/>
            <person name="Calla B."/>
            <person name="Hall B."/>
            <person name="Hou S."/>
            <person name="Manoukis N.C."/>
        </authorList>
    </citation>
    <scope>NUCLEOTIDE SEQUENCE</scope>
    <source>
        <strain evidence="2">Punador</strain>
    </source>
</reference>
<dbReference type="OrthoDB" id="10068328at2759"/>
<dbReference type="EMBL" id="GAKP01015824">
    <property type="protein sequence ID" value="JAC43128.1"/>
    <property type="molecule type" value="Transcribed_RNA"/>
</dbReference>
<feature type="compositionally biased region" description="Basic and acidic residues" evidence="1">
    <location>
        <begin position="206"/>
        <end position="220"/>
    </location>
</feature>
<evidence type="ECO:0000256" key="1">
    <source>
        <dbReference type="SAM" id="MobiDB-lite"/>
    </source>
</evidence>
<feature type="compositionally biased region" description="Basic residues" evidence="1">
    <location>
        <begin position="221"/>
        <end position="231"/>
    </location>
</feature>
<dbReference type="AlphaFoldDB" id="A0A034VIL7"/>
<feature type="region of interest" description="Disordered" evidence="1">
    <location>
        <begin position="160"/>
        <end position="238"/>
    </location>
</feature>
<dbReference type="EMBL" id="GAKP01015826">
    <property type="protein sequence ID" value="JAC43126.1"/>
    <property type="molecule type" value="Transcribed_RNA"/>
</dbReference>
<feature type="compositionally biased region" description="Basic and acidic residues" evidence="1">
    <location>
        <begin position="1"/>
        <end position="13"/>
    </location>
</feature>
<protein>
    <recommendedName>
        <fullName evidence="3">RUN domain-containing protein 1</fullName>
    </recommendedName>
</protein>
<evidence type="ECO:0008006" key="3">
    <source>
        <dbReference type="Google" id="ProtNLM"/>
    </source>
</evidence>
<evidence type="ECO:0000313" key="2">
    <source>
        <dbReference type="EMBL" id="JAC43126.1"/>
    </source>
</evidence>
<dbReference type="EMBL" id="GAKP01015825">
    <property type="protein sequence ID" value="JAC43127.1"/>
    <property type="molecule type" value="Transcribed_RNA"/>
</dbReference>
<feature type="region of interest" description="Disordered" evidence="1">
    <location>
        <begin position="1"/>
        <end position="23"/>
    </location>
</feature>